<dbReference type="Proteomes" id="UP000388452">
    <property type="component" value="Chromosome"/>
</dbReference>
<dbReference type="RefSeq" id="WP_056964290.1">
    <property type="nucleotide sequence ID" value="NZ_CP045068.1"/>
</dbReference>
<protein>
    <recommendedName>
        <fullName evidence="1">Transposase TnpC homeodomain domain-containing protein</fullName>
    </recommendedName>
</protein>
<feature type="domain" description="Transposase TnpC homeodomain" evidence="1">
    <location>
        <begin position="22"/>
        <end position="55"/>
    </location>
</feature>
<evidence type="ECO:0000313" key="3">
    <source>
        <dbReference type="Proteomes" id="UP000388452"/>
    </source>
</evidence>
<dbReference type="Pfam" id="PF13007">
    <property type="entry name" value="LZ_Tnp_IS66"/>
    <property type="match status" value="1"/>
</dbReference>
<sequence length="81" mass="9404">MSEIATVDEHEEVLALRRKVDELETQLEWFRKQVFGQKSEHAKPMDVNQLSLFAQLSRAVLKCRFGRADVFLDFQPQAALL</sequence>
<accession>A0A5P8JRK2</accession>
<proteinExistence type="predicted"/>
<name>A0A5P8JRK2_9LACO</name>
<dbReference type="EMBL" id="CP045068">
    <property type="protein sequence ID" value="QFQ91875.1"/>
    <property type="molecule type" value="Genomic_DNA"/>
</dbReference>
<dbReference type="InterPro" id="IPR024463">
    <property type="entry name" value="Transposase_TnpC_homeodom"/>
</dbReference>
<dbReference type="AlphaFoldDB" id="A0A5P8JRK2"/>
<reference evidence="2 3" key="1">
    <citation type="submission" date="2019-10" db="EMBL/GenBank/DDBJ databases">
        <title>Genome sequencing of Lactobacillus manihotivorans.</title>
        <authorList>
            <person name="Kim K."/>
        </authorList>
    </citation>
    <scope>NUCLEOTIDE SEQUENCE [LARGE SCALE GENOMIC DNA]</scope>
    <source>
        <strain evidence="2 3">LM010</strain>
    </source>
</reference>
<gene>
    <name evidence="2" type="ORF">LM010_10765</name>
</gene>
<organism evidence="2 3">
    <name type="scientific">Lacticaseibacillus manihotivorans</name>
    <dbReference type="NCBI Taxonomy" id="88233"/>
    <lineage>
        <taxon>Bacteria</taxon>
        <taxon>Bacillati</taxon>
        <taxon>Bacillota</taxon>
        <taxon>Bacilli</taxon>
        <taxon>Lactobacillales</taxon>
        <taxon>Lactobacillaceae</taxon>
        <taxon>Lacticaseibacillus</taxon>
    </lineage>
</organism>
<evidence type="ECO:0000313" key="2">
    <source>
        <dbReference type="EMBL" id="QFQ91875.1"/>
    </source>
</evidence>
<evidence type="ECO:0000259" key="1">
    <source>
        <dbReference type="Pfam" id="PF13007"/>
    </source>
</evidence>